<feature type="coiled-coil region" evidence="1">
    <location>
        <begin position="464"/>
        <end position="491"/>
    </location>
</feature>
<dbReference type="AlphaFoldDB" id="A0A1Q9EHB6"/>
<dbReference type="EMBL" id="LSRX01000151">
    <property type="protein sequence ID" value="OLQ06822.1"/>
    <property type="molecule type" value="Genomic_DNA"/>
</dbReference>
<comment type="caution">
    <text evidence="4">The sequence shown here is derived from an EMBL/GenBank/DDBJ whole genome shotgun (WGS) entry which is preliminary data.</text>
</comment>
<gene>
    <name evidence="4" type="ORF">AK812_SmicGene9833</name>
</gene>
<keyword evidence="3" id="KW-0812">Transmembrane</keyword>
<keyword evidence="3" id="KW-1133">Transmembrane helix</keyword>
<feature type="transmembrane region" description="Helical" evidence="3">
    <location>
        <begin position="6"/>
        <end position="32"/>
    </location>
</feature>
<feature type="region of interest" description="Disordered" evidence="2">
    <location>
        <begin position="665"/>
        <end position="773"/>
    </location>
</feature>
<feature type="compositionally biased region" description="Low complexity" evidence="2">
    <location>
        <begin position="629"/>
        <end position="645"/>
    </location>
</feature>
<evidence type="ECO:0000256" key="1">
    <source>
        <dbReference type="SAM" id="Coils"/>
    </source>
</evidence>
<dbReference type="Proteomes" id="UP000186817">
    <property type="component" value="Unassembled WGS sequence"/>
</dbReference>
<protein>
    <submittedName>
        <fullName evidence="4">Uncharacterized protein</fullName>
    </submittedName>
</protein>
<evidence type="ECO:0000313" key="4">
    <source>
        <dbReference type="EMBL" id="OLQ06822.1"/>
    </source>
</evidence>
<keyword evidence="5" id="KW-1185">Reference proteome</keyword>
<accession>A0A1Q9EHB6</accession>
<evidence type="ECO:0000313" key="5">
    <source>
        <dbReference type="Proteomes" id="UP000186817"/>
    </source>
</evidence>
<evidence type="ECO:0000256" key="2">
    <source>
        <dbReference type="SAM" id="MobiDB-lite"/>
    </source>
</evidence>
<proteinExistence type="predicted"/>
<feature type="transmembrane region" description="Helical" evidence="3">
    <location>
        <begin position="39"/>
        <end position="65"/>
    </location>
</feature>
<name>A0A1Q9EHB6_SYMMI</name>
<reference evidence="4 5" key="1">
    <citation type="submission" date="2016-02" db="EMBL/GenBank/DDBJ databases">
        <title>Genome analysis of coral dinoflagellate symbionts highlights evolutionary adaptations to a symbiotic lifestyle.</title>
        <authorList>
            <person name="Aranda M."/>
            <person name="Li Y."/>
            <person name="Liew Y.J."/>
            <person name="Baumgarten S."/>
            <person name="Simakov O."/>
            <person name="Wilson M."/>
            <person name="Piel J."/>
            <person name="Ashoor H."/>
            <person name="Bougouffa S."/>
            <person name="Bajic V.B."/>
            <person name="Ryu T."/>
            <person name="Ravasi T."/>
            <person name="Bayer T."/>
            <person name="Micklem G."/>
            <person name="Kim H."/>
            <person name="Bhak J."/>
            <person name="Lajeunesse T.C."/>
            <person name="Voolstra C.R."/>
        </authorList>
    </citation>
    <scope>NUCLEOTIDE SEQUENCE [LARGE SCALE GENOMIC DNA]</scope>
    <source>
        <strain evidence="4 5">CCMP2467</strain>
    </source>
</reference>
<sequence length="773" mass="83810">MSTSFLLLLLLLNDAVLVIAVVLVLAVVAAVVAAAAAELVVLVVTGAVVLVVLVVLVLVGVVWWVPGGMIDLTRSTDCCECSASDIPRTGNELCPSFDPTPSQECKAGMRRAGNTWDAAHRQLMTTSRFAVSLTSRRTEPTLGTLRIFHIGLPFEASCPALCETKFVWRLDGPDGCPAFDDSGVDEVKRTLEESIWDNGQVLLVDIARREGLQLGPNRKMQELMQERNELVLHFDCGFIIGPFSDLCGNSRQPCGAECLNYVETRIQDINAYYSRMIEEAARTYPDIGLGALETYVRWGLDTGSGGVLIVIVLYLMRPVTAFSENDQIVIGSPVAPNQDGMKEQDTQMGGKRGWQRGKQYSQSSEWRSDSDWRSSQDQPPKYQIWQGAWSPRQRNWEARYDQVEIRETPATEADRGGSMGSAGLLQAMQKSFTIVQKQDQKLRRILKEKELRTKQFQQYKEDTKKAFAKQVQLYEADIQRLDAEYSTAMETGQVASAQVKALAVNGTPPPPARDPLQAEESWQALWHAVENAEPGLGFLQEAYDAVANSGMVRMAVHGNAAHLSSDSVTQTVRAMAVGPGPAQHVTGAAPLTRDPRQFQQPHFVATANAGASVGQVVSGPPGLGPPQYAPDGAAAFGAGAGSPPGLHHPRPVEADGYGPMEACPSDPYITSPSLVRGPSTTSPHPKRTPIKQQRPMPNIDPTGPSLADKLDQRRAIHPFGLPPGMPQQALGGTAASGAPEDLMASRGPGHPVPTFNLDGEQEIRENDPNLMES</sequence>
<dbReference type="OrthoDB" id="420870at2759"/>
<feature type="region of interest" description="Disordered" evidence="2">
    <location>
        <begin position="619"/>
        <end position="647"/>
    </location>
</feature>
<evidence type="ECO:0000256" key="3">
    <source>
        <dbReference type="SAM" id="Phobius"/>
    </source>
</evidence>
<keyword evidence="1" id="KW-0175">Coiled coil</keyword>
<feature type="compositionally biased region" description="Polar residues" evidence="2">
    <location>
        <begin position="668"/>
        <end position="683"/>
    </location>
</feature>
<feature type="region of interest" description="Disordered" evidence="2">
    <location>
        <begin position="332"/>
        <end position="380"/>
    </location>
</feature>
<keyword evidence="3" id="KW-0472">Membrane</keyword>
<organism evidence="4 5">
    <name type="scientific">Symbiodinium microadriaticum</name>
    <name type="common">Dinoflagellate</name>
    <name type="synonym">Zooxanthella microadriatica</name>
    <dbReference type="NCBI Taxonomy" id="2951"/>
    <lineage>
        <taxon>Eukaryota</taxon>
        <taxon>Sar</taxon>
        <taxon>Alveolata</taxon>
        <taxon>Dinophyceae</taxon>
        <taxon>Suessiales</taxon>
        <taxon>Symbiodiniaceae</taxon>
        <taxon>Symbiodinium</taxon>
    </lineage>
</organism>